<proteinExistence type="predicted"/>
<dbReference type="InterPro" id="IPR036271">
    <property type="entry name" value="Tet_transcr_reg_TetR-rel_C_sf"/>
</dbReference>
<dbReference type="Gene3D" id="1.10.357.10">
    <property type="entry name" value="Tetracycline Repressor, domain 2"/>
    <property type="match status" value="1"/>
</dbReference>
<dbReference type="PANTHER" id="PTHR47506:SF7">
    <property type="entry name" value="TRANSCRIPTIONAL REGULATORY PROTEIN"/>
    <property type="match status" value="1"/>
</dbReference>
<evidence type="ECO:0000313" key="7">
    <source>
        <dbReference type="Proteomes" id="UP001370348"/>
    </source>
</evidence>
<keyword evidence="1" id="KW-0805">Transcription regulation</keyword>
<sequence>MSRWQPERKEVTRQRILEAAAHLFRERGYANTSVSDVMHRLGLTVGGFYSHFESKEALLSEVIADGMDRMRSLLLLGMEQAEGSDFIREVAKRYLSRFHRDHPEQGCILPALAAEVGRHGSAPRSAIELYLREITSFFAKKFASGRTAPPKARGDGDDETASKGDVFAADELALALTALSVGGVLLARAVEDRSLSDSILRICRRFANHYARRAERT</sequence>
<dbReference type="Pfam" id="PF00440">
    <property type="entry name" value="TetR_N"/>
    <property type="match status" value="1"/>
</dbReference>
<name>A0ABZ2M170_9BACT</name>
<dbReference type="PANTHER" id="PTHR47506">
    <property type="entry name" value="TRANSCRIPTIONAL REGULATORY PROTEIN"/>
    <property type="match status" value="1"/>
</dbReference>
<accession>A0ABZ2M170</accession>
<evidence type="ECO:0000259" key="5">
    <source>
        <dbReference type="PROSITE" id="PS50977"/>
    </source>
</evidence>
<protein>
    <submittedName>
        <fullName evidence="6">TetR/AcrR family transcriptional regulator</fullName>
    </submittedName>
</protein>
<dbReference type="Proteomes" id="UP001370348">
    <property type="component" value="Chromosome"/>
</dbReference>
<keyword evidence="3" id="KW-0804">Transcription</keyword>
<dbReference type="EMBL" id="CP089984">
    <property type="protein sequence ID" value="WXB16956.1"/>
    <property type="molecule type" value="Genomic_DNA"/>
</dbReference>
<evidence type="ECO:0000256" key="4">
    <source>
        <dbReference type="PROSITE-ProRule" id="PRU00335"/>
    </source>
</evidence>
<evidence type="ECO:0000313" key="6">
    <source>
        <dbReference type="EMBL" id="WXB16956.1"/>
    </source>
</evidence>
<dbReference type="InterPro" id="IPR009057">
    <property type="entry name" value="Homeodomain-like_sf"/>
</dbReference>
<keyword evidence="2 4" id="KW-0238">DNA-binding</keyword>
<dbReference type="SUPFAM" id="SSF48498">
    <property type="entry name" value="Tetracyclin repressor-like, C-terminal domain"/>
    <property type="match status" value="1"/>
</dbReference>
<dbReference type="InterPro" id="IPR023772">
    <property type="entry name" value="DNA-bd_HTH_TetR-type_CS"/>
</dbReference>
<reference evidence="6 7" key="1">
    <citation type="submission" date="2021-12" db="EMBL/GenBank/DDBJ databases">
        <title>Discovery of the Pendulisporaceae a myxobacterial family with distinct sporulation behavior and unique specialized metabolism.</title>
        <authorList>
            <person name="Garcia R."/>
            <person name="Popoff A."/>
            <person name="Bader C.D."/>
            <person name="Loehr J."/>
            <person name="Walesch S."/>
            <person name="Walt C."/>
            <person name="Boldt J."/>
            <person name="Bunk B."/>
            <person name="Haeckl F.J.F.P.J."/>
            <person name="Gunesch A.P."/>
            <person name="Birkelbach J."/>
            <person name="Nuebel U."/>
            <person name="Pietschmann T."/>
            <person name="Bach T."/>
            <person name="Mueller R."/>
        </authorList>
    </citation>
    <scope>NUCLEOTIDE SEQUENCE [LARGE SCALE GENOMIC DNA]</scope>
    <source>
        <strain evidence="6 7">MSr11954</strain>
    </source>
</reference>
<dbReference type="SUPFAM" id="SSF46689">
    <property type="entry name" value="Homeodomain-like"/>
    <property type="match status" value="1"/>
</dbReference>
<dbReference type="InterPro" id="IPR001647">
    <property type="entry name" value="HTH_TetR"/>
</dbReference>
<evidence type="ECO:0000256" key="3">
    <source>
        <dbReference type="ARBA" id="ARBA00023163"/>
    </source>
</evidence>
<feature type="DNA-binding region" description="H-T-H motif" evidence="4">
    <location>
        <begin position="33"/>
        <end position="52"/>
    </location>
</feature>
<gene>
    <name evidence="6" type="ORF">LZC94_06695</name>
</gene>
<feature type="domain" description="HTH tetR-type" evidence="5">
    <location>
        <begin position="10"/>
        <end position="70"/>
    </location>
</feature>
<evidence type="ECO:0000256" key="1">
    <source>
        <dbReference type="ARBA" id="ARBA00023015"/>
    </source>
</evidence>
<dbReference type="Gene3D" id="1.10.10.60">
    <property type="entry name" value="Homeodomain-like"/>
    <property type="match status" value="1"/>
</dbReference>
<dbReference type="RefSeq" id="WP_394826586.1">
    <property type="nucleotide sequence ID" value="NZ_CP089984.1"/>
</dbReference>
<dbReference type="PROSITE" id="PS50977">
    <property type="entry name" value="HTH_TETR_2"/>
    <property type="match status" value="1"/>
</dbReference>
<organism evidence="6 7">
    <name type="scientific">Pendulispora albinea</name>
    <dbReference type="NCBI Taxonomy" id="2741071"/>
    <lineage>
        <taxon>Bacteria</taxon>
        <taxon>Pseudomonadati</taxon>
        <taxon>Myxococcota</taxon>
        <taxon>Myxococcia</taxon>
        <taxon>Myxococcales</taxon>
        <taxon>Sorangiineae</taxon>
        <taxon>Pendulisporaceae</taxon>
        <taxon>Pendulispora</taxon>
    </lineage>
</organism>
<dbReference type="PROSITE" id="PS01081">
    <property type="entry name" value="HTH_TETR_1"/>
    <property type="match status" value="1"/>
</dbReference>
<evidence type="ECO:0000256" key="2">
    <source>
        <dbReference type="ARBA" id="ARBA00023125"/>
    </source>
</evidence>
<keyword evidence="7" id="KW-1185">Reference proteome</keyword>
<dbReference type="PRINTS" id="PR00455">
    <property type="entry name" value="HTHTETR"/>
</dbReference>